<comment type="subunit">
    <text evidence="5">Monomer.</text>
</comment>
<dbReference type="Pfam" id="PF02547">
    <property type="entry name" value="Queuosine_synth"/>
    <property type="match status" value="1"/>
</dbReference>
<dbReference type="RefSeq" id="WP_190475768.1">
    <property type="nucleotide sequence ID" value="NZ_JACJSG010000029.1"/>
</dbReference>
<accession>A0ABR8D756</accession>
<evidence type="ECO:0000256" key="4">
    <source>
        <dbReference type="ARBA" id="ARBA00022785"/>
    </source>
</evidence>
<keyword evidence="3 5" id="KW-0949">S-adenosyl-L-methionine</keyword>
<dbReference type="HAMAP" id="MF_00113">
    <property type="entry name" value="QueA"/>
    <property type="match status" value="1"/>
</dbReference>
<comment type="caution">
    <text evidence="6">The sequence shown here is derived from an EMBL/GenBank/DDBJ whole genome shotgun (WGS) entry which is preliminary data.</text>
</comment>
<dbReference type="InterPro" id="IPR042119">
    <property type="entry name" value="QueA_dom2"/>
</dbReference>
<dbReference type="InterPro" id="IPR036100">
    <property type="entry name" value="QueA_sf"/>
</dbReference>
<dbReference type="GO" id="GO:0051075">
    <property type="term" value="F:S-adenosylmethionine:tRNA ribosyltransferase-isomerase activity"/>
    <property type="evidence" value="ECO:0007669"/>
    <property type="project" value="UniProtKB-EC"/>
</dbReference>
<dbReference type="EC" id="2.4.99.17" evidence="5"/>
<dbReference type="EMBL" id="JACJSG010000029">
    <property type="protein sequence ID" value="MBD2502997.1"/>
    <property type="molecule type" value="Genomic_DNA"/>
</dbReference>
<dbReference type="InterPro" id="IPR003699">
    <property type="entry name" value="QueA"/>
</dbReference>
<keyword evidence="1 5" id="KW-0963">Cytoplasm</keyword>
<dbReference type="Gene3D" id="2.40.10.240">
    <property type="entry name" value="QueA-like"/>
    <property type="match status" value="1"/>
</dbReference>
<evidence type="ECO:0000313" key="6">
    <source>
        <dbReference type="EMBL" id="MBD2502997.1"/>
    </source>
</evidence>
<keyword evidence="7" id="KW-1185">Reference proteome</keyword>
<keyword evidence="2 5" id="KW-0808">Transferase</keyword>
<sequence length="393" mass="43084">MKKDISQLNPDQISTTAVEATNLDFSLAGYDYELPPERIAQNPAVPRDSSRLLVVNSQTTGKETLPLHYIFRDLPDILRPGDLLIMNDTKVIPARLFGRKTSGAEVEILLLEERKFNCWLALVKPGKRFKKGTQIVFERLGTGDWGLGNGLDQLTATVLETDAATGGRLLQFDLPEGKSLVQVLDQFGEIPLPPYITASQAADEQYQTVYAEQPGAIAAPTAGLHFTPELLEKLGDRHIHQAFITLHVGVGTFRPVEVEDVATHQMHEEWIEVSAATVEKIKATKAAGGRIIAVGTTVVRALEGAAVSGELQPFCGKTNLFIYPGYKWQVVEGLITNFHLPSSSLLMLVSALIGRERLLNIYQEAIASGYRFYSFGDAMLILPEGVSQLTVDS</sequence>
<keyword evidence="6" id="KW-0328">Glycosyltransferase</keyword>
<name>A0ABR8D756_9NOST</name>
<dbReference type="PANTHER" id="PTHR30307">
    <property type="entry name" value="S-ADENOSYLMETHIONINE:TRNA RIBOSYLTRANSFERASE-ISOMERASE"/>
    <property type="match status" value="1"/>
</dbReference>
<proteinExistence type="inferred from homology"/>
<dbReference type="Gene3D" id="3.40.1780.10">
    <property type="entry name" value="QueA-like"/>
    <property type="match status" value="1"/>
</dbReference>
<comment type="function">
    <text evidence="5">Transfers and isomerizes the ribose moiety from AdoMet to the 7-aminomethyl group of 7-deazaguanine (preQ1-tRNA) to give epoxyqueuosine (oQ-tRNA).</text>
</comment>
<comment type="similarity">
    <text evidence="5">Belongs to the QueA family.</text>
</comment>
<evidence type="ECO:0000313" key="7">
    <source>
        <dbReference type="Proteomes" id="UP000661112"/>
    </source>
</evidence>
<dbReference type="SUPFAM" id="SSF111337">
    <property type="entry name" value="QueA-like"/>
    <property type="match status" value="1"/>
</dbReference>
<comment type="subcellular location">
    <subcellularLocation>
        <location evidence="5">Cytoplasm</location>
    </subcellularLocation>
</comment>
<evidence type="ECO:0000256" key="3">
    <source>
        <dbReference type="ARBA" id="ARBA00022691"/>
    </source>
</evidence>
<reference evidence="6 7" key="1">
    <citation type="journal article" date="2020" name="ISME J.">
        <title>Comparative genomics reveals insights into cyanobacterial evolution and habitat adaptation.</title>
        <authorList>
            <person name="Chen M.Y."/>
            <person name="Teng W.K."/>
            <person name="Zhao L."/>
            <person name="Hu C.X."/>
            <person name="Zhou Y.K."/>
            <person name="Han B.P."/>
            <person name="Song L.R."/>
            <person name="Shu W.S."/>
        </authorList>
    </citation>
    <scope>NUCLEOTIDE SEQUENCE [LARGE SCALE GENOMIC DNA]</scope>
    <source>
        <strain evidence="6 7">FACHB-119</strain>
    </source>
</reference>
<dbReference type="InterPro" id="IPR042118">
    <property type="entry name" value="QueA_dom1"/>
</dbReference>
<dbReference type="NCBIfam" id="TIGR00113">
    <property type="entry name" value="queA"/>
    <property type="match status" value="1"/>
</dbReference>
<evidence type="ECO:0000256" key="2">
    <source>
        <dbReference type="ARBA" id="ARBA00022679"/>
    </source>
</evidence>
<comment type="pathway">
    <text evidence="5">tRNA modification; tRNA-queuosine biosynthesis.</text>
</comment>
<evidence type="ECO:0000256" key="5">
    <source>
        <dbReference type="HAMAP-Rule" id="MF_00113"/>
    </source>
</evidence>
<comment type="catalytic activity">
    <reaction evidence="5">
        <text>7-aminomethyl-7-carbaguanosine(34) in tRNA + S-adenosyl-L-methionine = epoxyqueuosine(34) in tRNA + adenine + L-methionine + 2 H(+)</text>
        <dbReference type="Rhea" id="RHEA:32155"/>
        <dbReference type="Rhea" id="RHEA-COMP:10342"/>
        <dbReference type="Rhea" id="RHEA-COMP:18582"/>
        <dbReference type="ChEBI" id="CHEBI:15378"/>
        <dbReference type="ChEBI" id="CHEBI:16708"/>
        <dbReference type="ChEBI" id="CHEBI:57844"/>
        <dbReference type="ChEBI" id="CHEBI:59789"/>
        <dbReference type="ChEBI" id="CHEBI:82833"/>
        <dbReference type="ChEBI" id="CHEBI:194443"/>
        <dbReference type="EC" id="2.4.99.17"/>
    </reaction>
</comment>
<gene>
    <name evidence="5 6" type="primary">queA</name>
    <name evidence="6" type="ORF">H6G83_20720</name>
</gene>
<organism evidence="6 7">
    <name type="scientific">Anabaena azotica FACHB-119</name>
    <dbReference type="NCBI Taxonomy" id="947527"/>
    <lineage>
        <taxon>Bacteria</taxon>
        <taxon>Bacillati</taxon>
        <taxon>Cyanobacteriota</taxon>
        <taxon>Cyanophyceae</taxon>
        <taxon>Nostocales</taxon>
        <taxon>Nostocaceae</taxon>
        <taxon>Anabaena</taxon>
        <taxon>Anabaena azotica</taxon>
    </lineage>
</organism>
<keyword evidence="4 5" id="KW-0671">Queuosine biosynthesis</keyword>
<evidence type="ECO:0000256" key="1">
    <source>
        <dbReference type="ARBA" id="ARBA00022490"/>
    </source>
</evidence>
<dbReference type="Proteomes" id="UP000661112">
    <property type="component" value="Unassembled WGS sequence"/>
</dbReference>
<protein>
    <recommendedName>
        <fullName evidence="5">S-adenosylmethionine:tRNA ribosyltransferase-isomerase</fullName>
        <ecNumber evidence="5">2.4.99.17</ecNumber>
    </recommendedName>
    <alternativeName>
        <fullName evidence="5">Queuosine biosynthesis protein QueA</fullName>
    </alternativeName>
</protein>
<dbReference type="PANTHER" id="PTHR30307:SF0">
    <property type="entry name" value="S-ADENOSYLMETHIONINE:TRNA RIBOSYLTRANSFERASE-ISOMERASE"/>
    <property type="match status" value="1"/>
</dbReference>
<dbReference type="NCBIfam" id="NF001140">
    <property type="entry name" value="PRK00147.1"/>
    <property type="match status" value="1"/>
</dbReference>